<comment type="caution">
    <text evidence="2">The sequence shown here is derived from an EMBL/GenBank/DDBJ whole genome shotgun (WGS) entry which is preliminary data.</text>
</comment>
<dbReference type="RefSeq" id="WP_003406203.1">
    <property type="nucleotide sequence ID" value="NZ_BKBC01000077.1"/>
</dbReference>
<accession>A0A0A6Q383</accession>
<evidence type="ECO:0000313" key="4">
    <source>
        <dbReference type="Proteomes" id="UP000321089"/>
    </source>
</evidence>
<gene>
    <name evidence="2" type="ORF">AWN73_01670</name>
    <name evidence="1" type="ORF">CBU02nite_36040</name>
</gene>
<dbReference type="Proteomes" id="UP000238081">
    <property type="component" value="Unassembled WGS sequence"/>
</dbReference>
<organism evidence="2 3">
    <name type="scientific">Clostridium butyricum</name>
    <dbReference type="NCBI Taxonomy" id="1492"/>
    <lineage>
        <taxon>Bacteria</taxon>
        <taxon>Bacillati</taxon>
        <taxon>Bacillota</taxon>
        <taxon>Clostridia</taxon>
        <taxon>Eubacteriales</taxon>
        <taxon>Clostridiaceae</taxon>
        <taxon>Clostridium</taxon>
    </lineage>
</organism>
<evidence type="ECO:0000313" key="1">
    <source>
        <dbReference type="EMBL" id="GEQ23098.1"/>
    </source>
</evidence>
<name>A0A0A6Q383_CLOBU</name>
<dbReference type="Proteomes" id="UP000321089">
    <property type="component" value="Unassembled WGS sequence"/>
</dbReference>
<dbReference type="KEGG" id="cbut:ATN24_11695"/>
<dbReference type="EMBL" id="BKBC01000077">
    <property type="protein sequence ID" value="GEQ23098.1"/>
    <property type="molecule type" value="Genomic_DNA"/>
</dbReference>
<reference evidence="2 3" key="1">
    <citation type="submission" date="2016-01" db="EMBL/GenBank/DDBJ databases">
        <title>Characterization of the Clostridium difficile lineages that are prevalent in Hong Kong and China.</title>
        <authorList>
            <person name="Kwok J.S.-L."/>
            <person name="Lam W.-Y."/>
            <person name="Ip M."/>
            <person name="Chan T.-F."/>
            <person name="Hawkey P.M."/>
            <person name="Tsui S.K.-W."/>
        </authorList>
    </citation>
    <scope>NUCLEOTIDE SEQUENCE [LARGE SCALE GENOMIC DNA]</scope>
    <source>
        <strain evidence="2 3">300064</strain>
    </source>
</reference>
<dbReference type="EMBL" id="LRDH01000096">
    <property type="protein sequence ID" value="PPV15824.1"/>
    <property type="molecule type" value="Genomic_DNA"/>
</dbReference>
<dbReference type="AlphaFoldDB" id="A0A0A6Q383"/>
<dbReference type="OrthoDB" id="1935993at2"/>
<protein>
    <submittedName>
        <fullName evidence="2">Uncharacterized protein</fullName>
    </submittedName>
</protein>
<proteinExistence type="predicted"/>
<evidence type="ECO:0000313" key="3">
    <source>
        <dbReference type="Proteomes" id="UP000238081"/>
    </source>
</evidence>
<sequence>MEINFSKVHEEKEMYAVLKASVINGKEIESELLGIYESEDDVKKAKKKLSVDGHKTVVKVKVHIDPIEYLGDIDNIK</sequence>
<evidence type="ECO:0000313" key="2">
    <source>
        <dbReference type="EMBL" id="PPV15824.1"/>
    </source>
</evidence>
<reference evidence="1 4" key="2">
    <citation type="submission" date="2019-07" db="EMBL/GenBank/DDBJ databases">
        <title>Whole genome shotgun sequence of Clostridium butyricum NBRC 3858.</title>
        <authorList>
            <person name="Hosoyama A."/>
            <person name="Uohara A."/>
            <person name="Ohji S."/>
            <person name="Ichikawa N."/>
        </authorList>
    </citation>
    <scope>NUCLEOTIDE SEQUENCE [LARGE SCALE GENOMIC DNA]</scope>
    <source>
        <strain evidence="1 4">NBRC 3858</strain>
    </source>
</reference>